<dbReference type="AlphaFoldDB" id="A0A225V7J0"/>
<evidence type="ECO:0000313" key="2">
    <source>
        <dbReference type="EMBL" id="OWZ01736.1"/>
    </source>
</evidence>
<evidence type="ECO:0000313" key="3">
    <source>
        <dbReference type="Proteomes" id="UP000198211"/>
    </source>
</evidence>
<dbReference type="Pfam" id="PF13843">
    <property type="entry name" value="DDE_Tnp_1_7"/>
    <property type="match status" value="1"/>
</dbReference>
<accession>A0A225V7J0</accession>
<proteinExistence type="predicted"/>
<dbReference type="OrthoDB" id="117306at2759"/>
<dbReference type="Proteomes" id="UP000198211">
    <property type="component" value="Unassembled WGS sequence"/>
</dbReference>
<dbReference type="PANTHER" id="PTHR46599:SF3">
    <property type="entry name" value="PIGGYBAC TRANSPOSABLE ELEMENT-DERIVED PROTEIN 4"/>
    <property type="match status" value="1"/>
</dbReference>
<gene>
    <name evidence="2" type="ORF">PHMEG_00026819</name>
</gene>
<feature type="domain" description="PiggyBac transposable element-derived protein" evidence="1">
    <location>
        <begin position="4"/>
        <end position="279"/>
    </location>
</feature>
<dbReference type="STRING" id="4795.A0A225V7J0"/>
<evidence type="ECO:0000259" key="1">
    <source>
        <dbReference type="Pfam" id="PF13843"/>
    </source>
</evidence>
<dbReference type="EMBL" id="NBNE01006631">
    <property type="protein sequence ID" value="OWZ01736.1"/>
    <property type="molecule type" value="Genomic_DNA"/>
</dbReference>
<comment type="caution">
    <text evidence="2">The sequence shown here is derived from an EMBL/GenBank/DDBJ whole genome shotgun (WGS) entry which is preliminary data.</text>
</comment>
<sequence length="389" mass="45149">MDRAWKIRPVVNVLQRTFARGYKPPPIISFDEATLPSRSRYNPTRQFNKDKPHRWGTKYTVEQRPTCRHLFQNTTIVVKRLHYATCMRYCHLIHPWRLVVTDRFYTSVKLALELLHRRMYLTGTIQTDRSRYAQGVVTSKKYKTVNKRKMVVPPQRTIKLAENKDSPRSRQQCGWTETRFTCFQVEAVGRKSKSVSGACIYLFYSPLILSVNAERRINGEVRFLPAPSLVGDYHRSMGGVDVHDQLRMQRYSVQLAYKSRKYYKTLFLGLLDMAIVNAFIVHRHYKNVNNKRPPKHFQFLEELHVQLLAVDSSETFAAIEAATTARERTAPSPSRTKDTQSCAAMATVYVGHRLEENPDTVEGAQGVKKRHRSCKVCALHKSKPRKFTK</sequence>
<organism evidence="2 3">
    <name type="scientific">Phytophthora megakarya</name>
    <dbReference type="NCBI Taxonomy" id="4795"/>
    <lineage>
        <taxon>Eukaryota</taxon>
        <taxon>Sar</taxon>
        <taxon>Stramenopiles</taxon>
        <taxon>Oomycota</taxon>
        <taxon>Peronosporomycetes</taxon>
        <taxon>Peronosporales</taxon>
        <taxon>Peronosporaceae</taxon>
        <taxon>Phytophthora</taxon>
    </lineage>
</organism>
<dbReference type="InterPro" id="IPR029526">
    <property type="entry name" value="PGBD"/>
</dbReference>
<dbReference type="PANTHER" id="PTHR46599">
    <property type="entry name" value="PIGGYBAC TRANSPOSABLE ELEMENT-DERIVED PROTEIN 4"/>
    <property type="match status" value="1"/>
</dbReference>
<keyword evidence="3" id="KW-1185">Reference proteome</keyword>
<name>A0A225V7J0_9STRA</name>
<protein>
    <recommendedName>
        <fullName evidence="1">PiggyBac transposable element-derived protein domain-containing protein</fullName>
    </recommendedName>
</protein>
<reference evidence="3" key="1">
    <citation type="submission" date="2017-03" db="EMBL/GenBank/DDBJ databases">
        <title>Phytopthora megakarya and P. palmivora, two closely related causual agents of cacao black pod achieved similar genome size and gene model numbers by different mechanisms.</title>
        <authorList>
            <person name="Ali S."/>
            <person name="Shao J."/>
            <person name="Larry D.J."/>
            <person name="Kronmiller B."/>
            <person name="Shen D."/>
            <person name="Strem M.D."/>
            <person name="Melnick R.L."/>
            <person name="Guiltinan M.J."/>
            <person name="Tyler B.M."/>
            <person name="Meinhardt L.W."/>
            <person name="Bailey B.A."/>
        </authorList>
    </citation>
    <scope>NUCLEOTIDE SEQUENCE [LARGE SCALE GENOMIC DNA]</scope>
    <source>
        <strain evidence="3">zdho120</strain>
    </source>
</reference>